<dbReference type="PANTHER" id="PTHR46889">
    <property type="entry name" value="TRANSPOSASE INSF FOR INSERTION SEQUENCE IS3B-RELATED"/>
    <property type="match status" value="1"/>
</dbReference>
<evidence type="ECO:0000313" key="2">
    <source>
        <dbReference type="EMBL" id="MBC1490200.1"/>
    </source>
</evidence>
<feature type="non-terminal residue" evidence="2">
    <location>
        <position position="1"/>
    </location>
</feature>
<dbReference type="NCBIfam" id="NF033516">
    <property type="entry name" value="transpos_IS3"/>
    <property type="match status" value="1"/>
</dbReference>
<dbReference type="InterPro" id="IPR048020">
    <property type="entry name" value="Transpos_IS3"/>
</dbReference>
<dbReference type="AlphaFoldDB" id="A0A7X0X9P3"/>
<comment type="caution">
    <text evidence="2">The sequence shown here is derived from an EMBL/GenBank/DDBJ whole genome shotgun (WGS) entry which is preliminary data.</text>
</comment>
<dbReference type="GO" id="GO:0003676">
    <property type="term" value="F:nucleic acid binding"/>
    <property type="evidence" value="ECO:0007669"/>
    <property type="project" value="InterPro"/>
</dbReference>
<accession>A0A7X0X9P3</accession>
<dbReference type="EMBL" id="JAASTW010000040">
    <property type="protein sequence ID" value="MBC1490200.1"/>
    <property type="molecule type" value="Genomic_DNA"/>
</dbReference>
<gene>
    <name evidence="2" type="ORF">HCJ38_14530</name>
</gene>
<evidence type="ECO:0000259" key="1">
    <source>
        <dbReference type="PROSITE" id="PS50994"/>
    </source>
</evidence>
<reference evidence="2 3" key="1">
    <citation type="submission" date="2020-03" db="EMBL/GenBank/DDBJ databases">
        <title>Soil Listeria distribution.</title>
        <authorList>
            <person name="Liao J."/>
            <person name="Wiedmann M."/>
        </authorList>
    </citation>
    <scope>NUCLEOTIDE SEQUENCE [LARGE SCALE GENOMIC DNA]</scope>
    <source>
        <strain evidence="2 3">FSL L7-1554</strain>
    </source>
</reference>
<dbReference type="GO" id="GO:0015074">
    <property type="term" value="P:DNA integration"/>
    <property type="evidence" value="ECO:0007669"/>
    <property type="project" value="InterPro"/>
</dbReference>
<dbReference type="SUPFAM" id="SSF53098">
    <property type="entry name" value="Ribonuclease H-like"/>
    <property type="match status" value="1"/>
</dbReference>
<dbReference type="Proteomes" id="UP000561617">
    <property type="component" value="Unassembled WGS sequence"/>
</dbReference>
<feature type="domain" description="Integrase catalytic" evidence="1">
    <location>
        <begin position="59"/>
        <end position="219"/>
    </location>
</feature>
<dbReference type="PANTHER" id="PTHR46889:SF4">
    <property type="entry name" value="TRANSPOSASE INSO FOR INSERTION SEQUENCE ELEMENT IS911B-RELATED"/>
    <property type="match status" value="1"/>
</dbReference>
<protein>
    <submittedName>
        <fullName evidence="2">IS3 family transposase</fullName>
    </submittedName>
</protein>
<dbReference type="Gene3D" id="3.30.420.10">
    <property type="entry name" value="Ribonuclease H-like superfamily/Ribonuclease H"/>
    <property type="match status" value="1"/>
</dbReference>
<name>A0A7X0X9P3_9LIST</name>
<dbReference type="RefSeq" id="WP_185381695.1">
    <property type="nucleotide sequence ID" value="NZ_JAASTW010000040.1"/>
</dbReference>
<dbReference type="InterPro" id="IPR012337">
    <property type="entry name" value="RNaseH-like_sf"/>
</dbReference>
<organism evidence="2 3">
    <name type="scientific">Listeria immobilis</name>
    <dbReference type="NCBI Taxonomy" id="2713502"/>
    <lineage>
        <taxon>Bacteria</taxon>
        <taxon>Bacillati</taxon>
        <taxon>Bacillota</taxon>
        <taxon>Bacilli</taxon>
        <taxon>Bacillales</taxon>
        <taxon>Listeriaceae</taxon>
        <taxon>Listeria</taxon>
    </lineage>
</organism>
<proteinExistence type="predicted"/>
<sequence>GRIGLTKLHYLLTQEMGIAIAYPTLVRYRKELGFIARSTHKKFRKETIIDTVLTNHVDRQFNEQNIYLCDFSQVRLKTGQWIYLCVLFNTAYRYVEDVQVSLHPDSQTVIELLSRQQFQSNQPIIFHTDQGSHFRSISVSLYCEQHGIIQSFSKKACPYDNAPMESWFSRLKSEQLNHYELYSFADVYQLTHEYIDYYNLSRPHASLQYKTPFQAKFSA</sequence>
<evidence type="ECO:0000313" key="3">
    <source>
        <dbReference type="Proteomes" id="UP000561617"/>
    </source>
</evidence>
<dbReference type="InterPro" id="IPR050900">
    <property type="entry name" value="Transposase_IS3/IS150/IS904"/>
</dbReference>
<dbReference type="Pfam" id="PF13683">
    <property type="entry name" value="rve_3"/>
    <property type="match status" value="1"/>
</dbReference>
<dbReference type="InterPro" id="IPR036397">
    <property type="entry name" value="RNaseH_sf"/>
</dbReference>
<dbReference type="InterPro" id="IPR001584">
    <property type="entry name" value="Integrase_cat-core"/>
</dbReference>
<dbReference type="PROSITE" id="PS50994">
    <property type="entry name" value="INTEGRASE"/>
    <property type="match status" value="1"/>
</dbReference>